<evidence type="ECO:0000313" key="6">
    <source>
        <dbReference type="Proteomes" id="UP001476950"/>
    </source>
</evidence>
<sequence>MSSDVQESEFPDTSPSGFAPDLGMPTDEPLLLPPATESETSQQLKQVGDRIYKFLSGLPDYLSDFFGEYKRPLITLGLIFGSIVSVKLTLALLDAINDIPLLAPTFELIGFAYTAWFIYRYLWRASNREELAQSFGSLRDQVLGRSAPKV</sequence>
<dbReference type="InterPro" id="IPR033344">
    <property type="entry name" value="CURT1"/>
</dbReference>
<gene>
    <name evidence="5" type="ORF">NDI38_02265</name>
</gene>
<feature type="transmembrane region" description="Helical" evidence="3">
    <location>
        <begin position="99"/>
        <end position="119"/>
    </location>
</feature>
<evidence type="ECO:0000313" key="5">
    <source>
        <dbReference type="EMBL" id="MEP1057243.1"/>
    </source>
</evidence>
<evidence type="ECO:0000256" key="3">
    <source>
        <dbReference type="SAM" id="Phobius"/>
    </source>
</evidence>
<name>A0ABV0KDD5_9CYAN</name>
<keyword evidence="3" id="KW-0812">Transmembrane</keyword>
<dbReference type="RefSeq" id="WP_190454217.1">
    <property type="nucleotide sequence ID" value="NZ_JAMPLM010000001.1"/>
</dbReference>
<evidence type="ECO:0000259" key="4">
    <source>
        <dbReference type="Pfam" id="PF14159"/>
    </source>
</evidence>
<proteinExistence type="predicted"/>
<accession>A0ABV0KDD5</accession>
<feature type="compositionally biased region" description="Acidic residues" evidence="2">
    <location>
        <begin position="1"/>
        <end position="10"/>
    </location>
</feature>
<keyword evidence="3" id="KW-0472">Membrane</keyword>
<dbReference type="Pfam" id="PF14159">
    <property type="entry name" value="CAAD"/>
    <property type="match status" value="1"/>
</dbReference>
<keyword evidence="6" id="KW-1185">Reference proteome</keyword>
<protein>
    <submittedName>
        <fullName evidence="5">CAAD domain-containing protein</fullName>
    </submittedName>
</protein>
<feature type="domain" description="Cyanobacterial aminoacyl-tRNA synthetase CAAD" evidence="4">
    <location>
        <begin position="60"/>
        <end position="144"/>
    </location>
</feature>
<feature type="transmembrane region" description="Helical" evidence="3">
    <location>
        <begin position="73"/>
        <end position="93"/>
    </location>
</feature>
<dbReference type="InterPro" id="IPR025564">
    <property type="entry name" value="CAAD_dom"/>
</dbReference>
<feature type="region of interest" description="Disordered" evidence="2">
    <location>
        <begin position="1"/>
        <end position="38"/>
    </location>
</feature>
<keyword evidence="3" id="KW-1133">Transmembrane helix</keyword>
<organism evidence="5 6">
    <name type="scientific">Stenomitos frigidus AS-A4</name>
    <dbReference type="NCBI Taxonomy" id="2933935"/>
    <lineage>
        <taxon>Bacteria</taxon>
        <taxon>Bacillati</taxon>
        <taxon>Cyanobacteriota</taxon>
        <taxon>Cyanophyceae</taxon>
        <taxon>Leptolyngbyales</taxon>
        <taxon>Leptolyngbyaceae</taxon>
        <taxon>Stenomitos</taxon>
    </lineage>
</organism>
<dbReference type="EMBL" id="JAMPLM010000001">
    <property type="protein sequence ID" value="MEP1057243.1"/>
    <property type="molecule type" value="Genomic_DNA"/>
</dbReference>
<dbReference type="Proteomes" id="UP001476950">
    <property type="component" value="Unassembled WGS sequence"/>
</dbReference>
<reference evidence="5 6" key="1">
    <citation type="submission" date="2022-04" db="EMBL/GenBank/DDBJ databases">
        <title>Positive selection, recombination, and allopatry shape intraspecific diversity of widespread and dominant cyanobacteria.</title>
        <authorList>
            <person name="Wei J."/>
            <person name="Shu W."/>
            <person name="Hu C."/>
        </authorList>
    </citation>
    <scope>NUCLEOTIDE SEQUENCE [LARGE SCALE GENOMIC DNA]</scope>
    <source>
        <strain evidence="5 6">AS-A4</strain>
    </source>
</reference>
<dbReference type="PANTHER" id="PTHR33222">
    <property type="match status" value="1"/>
</dbReference>
<comment type="caution">
    <text evidence="5">The sequence shown here is derived from an EMBL/GenBank/DDBJ whole genome shotgun (WGS) entry which is preliminary data.</text>
</comment>
<evidence type="ECO:0000256" key="2">
    <source>
        <dbReference type="SAM" id="MobiDB-lite"/>
    </source>
</evidence>
<evidence type="ECO:0000256" key="1">
    <source>
        <dbReference type="ARBA" id="ARBA00004141"/>
    </source>
</evidence>
<dbReference type="PANTHER" id="PTHR33222:SF4">
    <property type="entry name" value="PROTEIN CURVATURE THYLAKOID 1A, CHLOROPLASTIC"/>
    <property type="match status" value="1"/>
</dbReference>
<comment type="subcellular location">
    <subcellularLocation>
        <location evidence="1">Membrane</location>
        <topology evidence="1">Multi-pass membrane protein</topology>
    </subcellularLocation>
</comment>